<reference evidence="1 2" key="1">
    <citation type="submission" date="2021-06" db="EMBL/GenBank/DDBJ databases">
        <authorList>
            <person name="Palmer J.M."/>
        </authorList>
    </citation>
    <scope>NUCLEOTIDE SEQUENCE [LARGE SCALE GENOMIC DNA]</scope>
    <source>
        <strain evidence="2">if_2019</strain>
        <tissue evidence="1">Muscle</tissue>
    </source>
</reference>
<keyword evidence="2" id="KW-1185">Reference proteome</keyword>
<comment type="caution">
    <text evidence="1">The sequence shown here is derived from an EMBL/GenBank/DDBJ whole genome shotgun (WGS) entry which is preliminary data.</text>
</comment>
<evidence type="ECO:0000313" key="1">
    <source>
        <dbReference type="EMBL" id="MEQ2257410.1"/>
    </source>
</evidence>
<name>A0ABV0VJH8_9TELE</name>
<accession>A0ABV0VJH8</accession>
<sequence length="126" mass="14346">MHEFSISDVFLPLHLFHHFPQQYRLSECHSVLKFGSVEVQKKRRESRALQQKRLSTMYFCLADVLKVCTEGSVPPPPLSGILLAGLVSFGTWTVGRAPTVLKWEFLLSFLPVHQPVCFSPVPRPNQ</sequence>
<gene>
    <name evidence="1" type="ORF">ILYODFUR_034501</name>
</gene>
<evidence type="ECO:0000313" key="2">
    <source>
        <dbReference type="Proteomes" id="UP001482620"/>
    </source>
</evidence>
<dbReference type="Proteomes" id="UP001482620">
    <property type="component" value="Unassembled WGS sequence"/>
</dbReference>
<protein>
    <submittedName>
        <fullName evidence="1">Uncharacterized protein</fullName>
    </submittedName>
</protein>
<proteinExistence type="predicted"/>
<dbReference type="EMBL" id="JAHRIQ010110506">
    <property type="protein sequence ID" value="MEQ2257410.1"/>
    <property type="molecule type" value="Genomic_DNA"/>
</dbReference>
<organism evidence="1 2">
    <name type="scientific">Ilyodon furcidens</name>
    <name type="common">goldbreast splitfin</name>
    <dbReference type="NCBI Taxonomy" id="33524"/>
    <lineage>
        <taxon>Eukaryota</taxon>
        <taxon>Metazoa</taxon>
        <taxon>Chordata</taxon>
        <taxon>Craniata</taxon>
        <taxon>Vertebrata</taxon>
        <taxon>Euteleostomi</taxon>
        <taxon>Actinopterygii</taxon>
        <taxon>Neopterygii</taxon>
        <taxon>Teleostei</taxon>
        <taxon>Neoteleostei</taxon>
        <taxon>Acanthomorphata</taxon>
        <taxon>Ovalentaria</taxon>
        <taxon>Atherinomorphae</taxon>
        <taxon>Cyprinodontiformes</taxon>
        <taxon>Goodeidae</taxon>
        <taxon>Ilyodon</taxon>
    </lineage>
</organism>